<dbReference type="Proteomes" id="UP000607197">
    <property type="component" value="Unassembled WGS sequence"/>
</dbReference>
<evidence type="ECO:0000313" key="5">
    <source>
        <dbReference type="Proteomes" id="UP000607197"/>
    </source>
</evidence>
<gene>
    <name evidence="4" type="ORF">GCM10009039_13160</name>
</gene>
<dbReference type="AlphaFoldDB" id="A0A830FIL1"/>
<evidence type="ECO:0000313" key="4">
    <source>
        <dbReference type="EMBL" id="GGL56420.1"/>
    </source>
</evidence>
<feature type="transmembrane region" description="Helical" evidence="2">
    <location>
        <begin position="365"/>
        <end position="386"/>
    </location>
</feature>
<sequence>MTGTGGASGTRLHPLSIPYRAGTRIVEFGWALVLALFGASSGLVASYRWYAIGAVALLVLAVLAYQVAEYRRFQYALTAETLDIDSGVLSRREREIPLGRVQNVDVSQNVVQRVLGIATVNVETAGGGETEAVLACVSTEEAERLQREIRRRKRALEGDGDEETEAGEPEPTGAETPDEVVFELDDRSLFLVSVLSFDPRLASVVFGAQPFIWPVLAPMLESVVSGLSLAVLVLAAAAVTLVGVVLLWTASAARTFARYYGFRLTRDGDDLRYERGLLQRYSGTIPLEKLQTLVVTENVLMRRYGYAALRVETAGYAPGSGSSGGSATVVPLADREAVFALGQRLEPFEVPEFERPPARARRRYLGRYALAVAGLLAVTTLVDQFVVAYPLWWTPALLFALVPVAAHYKYVNLGYAATENHAFARRGFFARHTHVVPYYRVQTVVRRATVFQRRWGLADVVVDTAGSGGGTSGDAVVQDIDAERAAGLADGVADRLRTALRERVRARRERNKQKRNGRERREDGRERTDQGGVSERDDAA</sequence>
<organism evidence="4 5">
    <name type="scientific">Halocalculus aciditolerans</name>
    <dbReference type="NCBI Taxonomy" id="1383812"/>
    <lineage>
        <taxon>Archaea</taxon>
        <taxon>Methanobacteriati</taxon>
        <taxon>Methanobacteriota</taxon>
        <taxon>Stenosarchaea group</taxon>
        <taxon>Halobacteria</taxon>
        <taxon>Halobacteriales</taxon>
        <taxon>Halobacteriaceae</taxon>
        <taxon>Halocalculus</taxon>
    </lineage>
</organism>
<dbReference type="RefSeq" id="WP_188977179.1">
    <property type="nucleotide sequence ID" value="NZ_BMPG01000002.1"/>
</dbReference>
<feature type="compositionally biased region" description="Basic residues" evidence="1">
    <location>
        <begin position="504"/>
        <end position="518"/>
    </location>
</feature>
<dbReference type="OrthoDB" id="107421at2157"/>
<keyword evidence="2" id="KW-0812">Transmembrane</keyword>
<dbReference type="PIRSF" id="PIRSF026631">
    <property type="entry name" value="UCP026631"/>
    <property type="match status" value="1"/>
</dbReference>
<dbReference type="PANTHER" id="PTHR34473">
    <property type="entry name" value="UPF0699 TRANSMEMBRANE PROTEIN YDBS"/>
    <property type="match status" value="1"/>
</dbReference>
<feature type="domain" description="YdbS-like PH" evidence="3">
    <location>
        <begin position="411"/>
        <end position="489"/>
    </location>
</feature>
<dbReference type="InterPro" id="IPR005182">
    <property type="entry name" value="YdbS-like_PH"/>
</dbReference>
<feature type="domain" description="YdbS-like PH" evidence="3">
    <location>
        <begin position="259"/>
        <end position="325"/>
    </location>
</feature>
<comment type="caution">
    <text evidence="4">The sequence shown here is derived from an EMBL/GenBank/DDBJ whole genome shotgun (WGS) entry which is preliminary data.</text>
</comment>
<feature type="region of interest" description="Disordered" evidence="1">
    <location>
        <begin position="153"/>
        <end position="176"/>
    </location>
</feature>
<feature type="compositionally biased region" description="Acidic residues" evidence="1">
    <location>
        <begin position="158"/>
        <end position="168"/>
    </location>
</feature>
<proteinExistence type="predicted"/>
<name>A0A830FIL1_9EURY</name>
<dbReference type="EMBL" id="BMPG01000002">
    <property type="protein sequence ID" value="GGL56420.1"/>
    <property type="molecule type" value="Genomic_DNA"/>
</dbReference>
<evidence type="ECO:0000256" key="1">
    <source>
        <dbReference type="SAM" id="MobiDB-lite"/>
    </source>
</evidence>
<dbReference type="InterPro" id="IPR014529">
    <property type="entry name" value="UCP026631"/>
</dbReference>
<keyword evidence="2" id="KW-0472">Membrane</keyword>
<keyword evidence="2" id="KW-1133">Transmembrane helix</keyword>
<reference evidence="4" key="1">
    <citation type="journal article" date="2014" name="Int. J. Syst. Evol. Microbiol.">
        <title>Complete genome sequence of Corynebacterium casei LMG S-19264T (=DSM 44701T), isolated from a smear-ripened cheese.</title>
        <authorList>
            <consortium name="US DOE Joint Genome Institute (JGI-PGF)"/>
            <person name="Walter F."/>
            <person name="Albersmeier A."/>
            <person name="Kalinowski J."/>
            <person name="Ruckert C."/>
        </authorList>
    </citation>
    <scope>NUCLEOTIDE SEQUENCE</scope>
    <source>
        <strain evidence="4">JCM 19596</strain>
    </source>
</reference>
<feature type="transmembrane region" description="Helical" evidence="2">
    <location>
        <begin position="49"/>
        <end position="68"/>
    </location>
</feature>
<keyword evidence="5" id="KW-1185">Reference proteome</keyword>
<feature type="transmembrane region" description="Helical" evidence="2">
    <location>
        <begin position="226"/>
        <end position="248"/>
    </location>
</feature>
<feature type="transmembrane region" description="Helical" evidence="2">
    <location>
        <begin position="392"/>
        <end position="411"/>
    </location>
</feature>
<protein>
    <submittedName>
        <fullName evidence="4">Membrane protein</fullName>
    </submittedName>
</protein>
<reference evidence="4" key="2">
    <citation type="submission" date="2020-09" db="EMBL/GenBank/DDBJ databases">
        <authorList>
            <person name="Sun Q."/>
            <person name="Ohkuma M."/>
        </authorList>
    </citation>
    <scope>NUCLEOTIDE SEQUENCE</scope>
    <source>
        <strain evidence="4">JCM 19596</strain>
    </source>
</reference>
<dbReference type="PANTHER" id="PTHR34473:SF3">
    <property type="entry name" value="TRANSMEMBRANE PROTEIN-RELATED"/>
    <property type="match status" value="1"/>
</dbReference>
<dbReference type="Pfam" id="PF03703">
    <property type="entry name" value="bPH_2"/>
    <property type="match status" value="3"/>
</dbReference>
<evidence type="ECO:0000256" key="2">
    <source>
        <dbReference type="SAM" id="Phobius"/>
    </source>
</evidence>
<accession>A0A830FIL1</accession>
<feature type="domain" description="YdbS-like PH" evidence="3">
    <location>
        <begin position="70"/>
        <end position="149"/>
    </location>
</feature>
<feature type="transmembrane region" description="Helical" evidence="2">
    <location>
        <begin position="25"/>
        <end position="43"/>
    </location>
</feature>
<feature type="region of interest" description="Disordered" evidence="1">
    <location>
        <begin position="502"/>
        <end position="540"/>
    </location>
</feature>
<evidence type="ECO:0000259" key="3">
    <source>
        <dbReference type="Pfam" id="PF03703"/>
    </source>
</evidence>
<feature type="compositionally biased region" description="Basic and acidic residues" evidence="1">
    <location>
        <begin position="519"/>
        <end position="540"/>
    </location>
</feature>